<keyword evidence="4" id="KW-1185">Reference proteome</keyword>
<evidence type="ECO:0000313" key="3">
    <source>
        <dbReference type="EMBL" id="KAF2397143.1"/>
    </source>
</evidence>
<evidence type="ECO:0000256" key="1">
    <source>
        <dbReference type="SAM" id="Coils"/>
    </source>
</evidence>
<feature type="compositionally biased region" description="Basic and acidic residues" evidence="2">
    <location>
        <begin position="52"/>
        <end position="67"/>
    </location>
</feature>
<accession>A0A6G1HM52</accession>
<organism evidence="3 4">
    <name type="scientific">Trichodelitschia bisporula</name>
    <dbReference type="NCBI Taxonomy" id="703511"/>
    <lineage>
        <taxon>Eukaryota</taxon>
        <taxon>Fungi</taxon>
        <taxon>Dikarya</taxon>
        <taxon>Ascomycota</taxon>
        <taxon>Pezizomycotina</taxon>
        <taxon>Dothideomycetes</taxon>
        <taxon>Dothideomycetes incertae sedis</taxon>
        <taxon>Phaeotrichales</taxon>
        <taxon>Phaeotrichaceae</taxon>
        <taxon>Trichodelitschia</taxon>
    </lineage>
</organism>
<dbReference type="Proteomes" id="UP000799640">
    <property type="component" value="Unassembled WGS sequence"/>
</dbReference>
<evidence type="ECO:0000256" key="2">
    <source>
        <dbReference type="SAM" id="MobiDB-lite"/>
    </source>
</evidence>
<feature type="region of interest" description="Disordered" evidence="2">
    <location>
        <begin position="809"/>
        <end position="829"/>
    </location>
</feature>
<protein>
    <submittedName>
        <fullName evidence="3">Uncharacterized protein</fullName>
    </submittedName>
</protein>
<feature type="coiled-coil region" evidence="1">
    <location>
        <begin position="278"/>
        <end position="346"/>
    </location>
</feature>
<dbReference type="AlphaFoldDB" id="A0A6G1HM52"/>
<feature type="compositionally biased region" description="Low complexity" evidence="2">
    <location>
        <begin position="27"/>
        <end position="39"/>
    </location>
</feature>
<dbReference type="EMBL" id="ML996704">
    <property type="protein sequence ID" value="KAF2397143.1"/>
    <property type="molecule type" value="Genomic_DNA"/>
</dbReference>
<feature type="coiled-coil region" evidence="1">
    <location>
        <begin position="206"/>
        <end position="233"/>
    </location>
</feature>
<feature type="compositionally biased region" description="Basic and acidic residues" evidence="2">
    <location>
        <begin position="810"/>
        <end position="829"/>
    </location>
</feature>
<reference evidence="3" key="1">
    <citation type="journal article" date="2020" name="Stud. Mycol.">
        <title>101 Dothideomycetes genomes: a test case for predicting lifestyles and emergence of pathogens.</title>
        <authorList>
            <person name="Haridas S."/>
            <person name="Albert R."/>
            <person name="Binder M."/>
            <person name="Bloem J."/>
            <person name="Labutti K."/>
            <person name="Salamov A."/>
            <person name="Andreopoulos B."/>
            <person name="Baker S."/>
            <person name="Barry K."/>
            <person name="Bills G."/>
            <person name="Bluhm B."/>
            <person name="Cannon C."/>
            <person name="Castanera R."/>
            <person name="Culley D."/>
            <person name="Daum C."/>
            <person name="Ezra D."/>
            <person name="Gonzalez J."/>
            <person name="Henrissat B."/>
            <person name="Kuo A."/>
            <person name="Liang C."/>
            <person name="Lipzen A."/>
            <person name="Lutzoni F."/>
            <person name="Magnuson J."/>
            <person name="Mondo S."/>
            <person name="Nolan M."/>
            <person name="Ohm R."/>
            <person name="Pangilinan J."/>
            <person name="Park H.-J."/>
            <person name="Ramirez L."/>
            <person name="Alfaro M."/>
            <person name="Sun H."/>
            <person name="Tritt A."/>
            <person name="Yoshinaga Y."/>
            <person name="Zwiers L.-H."/>
            <person name="Turgeon B."/>
            <person name="Goodwin S."/>
            <person name="Spatafora J."/>
            <person name="Crous P."/>
            <person name="Grigoriev I."/>
        </authorList>
    </citation>
    <scope>NUCLEOTIDE SEQUENCE</scope>
    <source>
        <strain evidence="3">CBS 262.69</strain>
    </source>
</reference>
<sequence length="915" mass="100467">MAGPKRPLAADMMDDTGSPGPTKRTKSLSLTTPPTSVMLPPRPQTNAETDDDRLNPRKEHTVRENADSNRVQASKPPIPAGTLSNGDGAHRPSDSAGPVAVMKAPEPPPPDRSQHKAAGIANPRTCAVAHQPSAESPSPTTDFADEALDHALMKVATLHVRIAQHDLDISKAAALVATLTEELENREKFPNGLGPGVDISGIRVPLKKANATVQKLKEEKQDMELQLKGAAKGLIHLFRSDRGLSIKGASAQRSPTLRALPPQPSSLSEPCCESAKALAQIQQQLDAQSRQLRELSDFTSVKKRLTSLETHVQSKDARLNEQDAKIEQLRRLNEQQSAANRHLSEKVVDCRSEVGYFRDLLHPLTERLPRGGALEHDWALSAETSNTIRNLGSKMQEVSDTIDDLVECNRRRKEEINDVQGRIESRLKLNPVAVNQGPYALRKETTAKFDEINLRIAEVAAIAREIGNGRESPKTKVQNTVKEEIEKALHNFQHTTLPLEMETRAKAIMNTARKEASSIETRLEESLKSLQITTDTSIGSIKEDLAECQKQVGDFHKRIGDIKETLAILSTTVHGEIGFGESKYTQLLEDVHGLKCKASTTPVGRGNSLDQLQRYDDELRKQQDMLARHAEAITELTAASQLSSVPHSSDLQAVPSLIAQVSEMMTRVAELEHSIVQASTGSINKPPGPSRTEIAVVSRAPSSDVTESLDMRNLAKSIENLRHELQNVQDQQNKDHTTLEGLQTQPETRASPSEIAAVLEKCQAAIDKLNAREAQILADFHAIAQKEEAKINTWRTEATKNLLSAIRSLPRPEKQASTDEATSKEEGVEPTVKRLADDFETIKDKYTSLESSLLRVFAELQLNEKEQTSGLPLLARLKENMNSLSGQVFLLQNSTRSVQNKSPPTTNGAAEGRKL</sequence>
<gene>
    <name evidence="3" type="ORF">EJ06DRAFT_162466</name>
</gene>
<feature type="region of interest" description="Disordered" evidence="2">
    <location>
        <begin position="1"/>
        <end position="118"/>
    </location>
</feature>
<proteinExistence type="predicted"/>
<feature type="compositionally biased region" description="Polar residues" evidence="2">
    <location>
        <begin position="894"/>
        <end position="908"/>
    </location>
</feature>
<name>A0A6G1HM52_9PEZI</name>
<evidence type="ECO:0000313" key="4">
    <source>
        <dbReference type="Proteomes" id="UP000799640"/>
    </source>
</evidence>
<keyword evidence="1" id="KW-0175">Coiled coil</keyword>
<feature type="region of interest" description="Disordered" evidence="2">
    <location>
        <begin position="894"/>
        <end position="915"/>
    </location>
</feature>